<proteinExistence type="predicted"/>
<reference evidence="2" key="1">
    <citation type="submission" date="2023-08" db="EMBL/GenBank/DDBJ databases">
        <title>Reference Genome Resource for the Citrus Pathogen Phytophthora citrophthora.</title>
        <authorList>
            <person name="Moller H."/>
            <person name="Coetzee B."/>
            <person name="Rose L.J."/>
            <person name="Van Niekerk J.M."/>
        </authorList>
    </citation>
    <scope>NUCLEOTIDE SEQUENCE</scope>
    <source>
        <strain evidence="2">STE-U-9442</strain>
    </source>
</reference>
<evidence type="ECO:0000313" key="2">
    <source>
        <dbReference type="EMBL" id="KAK1941124.1"/>
    </source>
</evidence>
<sequence length="80" mass="8747">MTQSEVLIDAGATSSGLRPPATPHKQHYTSRDSRRQNPFRVVFKCISRVVFGASPAFAAQLGGLHDWRASAEALTPLLNR</sequence>
<evidence type="ECO:0000256" key="1">
    <source>
        <dbReference type="SAM" id="MobiDB-lite"/>
    </source>
</evidence>
<gene>
    <name evidence="2" type="ORF">P3T76_007830</name>
</gene>
<feature type="region of interest" description="Disordered" evidence="1">
    <location>
        <begin position="1"/>
        <end position="34"/>
    </location>
</feature>
<organism evidence="2 3">
    <name type="scientific">Phytophthora citrophthora</name>
    <dbReference type="NCBI Taxonomy" id="4793"/>
    <lineage>
        <taxon>Eukaryota</taxon>
        <taxon>Sar</taxon>
        <taxon>Stramenopiles</taxon>
        <taxon>Oomycota</taxon>
        <taxon>Peronosporomycetes</taxon>
        <taxon>Peronosporales</taxon>
        <taxon>Peronosporaceae</taxon>
        <taxon>Phytophthora</taxon>
    </lineage>
</organism>
<evidence type="ECO:0000313" key="3">
    <source>
        <dbReference type="Proteomes" id="UP001259832"/>
    </source>
</evidence>
<comment type="caution">
    <text evidence="2">The sequence shown here is derived from an EMBL/GenBank/DDBJ whole genome shotgun (WGS) entry which is preliminary data.</text>
</comment>
<dbReference type="EMBL" id="JASMQC010000013">
    <property type="protein sequence ID" value="KAK1941124.1"/>
    <property type="molecule type" value="Genomic_DNA"/>
</dbReference>
<protein>
    <submittedName>
        <fullName evidence="2">Uncharacterized protein</fullName>
    </submittedName>
</protein>
<accession>A0AAD9LNG1</accession>
<keyword evidence="3" id="KW-1185">Reference proteome</keyword>
<name>A0AAD9LNG1_9STRA</name>
<dbReference type="AlphaFoldDB" id="A0AAD9LNG1"/>
<dbReference type="Proteomes" id="UP001259832">
    <property type="component" value="Unassembled WGS sequence"/>
</dbReference>